<dbReference type="InterPro" id="IPR036880">
    <property type="entry name" value="Kunitz_BPTI_sf"/>
</dbReference>
<dbReference type="Gene3D" id="4.10.410.10">
    <property type="entry name" value="Pancreatic trypsin inhibitor Kunitz domain"/>
    <property type="match status" value="3"/>
</dbReference>
<evidence type="ECO:0000256" key="5">
    <source>
        <dbReference type="ARBA" id="ARBA00023157"/>
    </source>
</evidence>
<organism evidence="8 9">
    <name type="scientific">Petromyzon marinus</name>
    <name type="common">Sea lamprey</name>
    <dbReference type="NCBI Taxonomy" id="7757"/>
    <lineage>
        <taxon>Eukaryota</taxon>
        <taxon>Metazoa</taxon>
        <taxon>Chordata</taxon>
        <taxon>Craniata</taxon>
        <taxon>Vertebrata</taxon>
        <taxon>Cyclostomata</taxon>
        <taxon>Hyperoartia</taxon>
        <taxon>Petromyzontiformes</taxon>
        <taxon>Petromyzontidae</taxon>
        <taxon>Petromyzon</taxon>
    </lineage>
</organism>
<feature type="domain" description="BPTI/Kunitz inhibitor" evidence="7">
    <location>
        <begin position="105"/>
        <end position="155"/>
    </location>
</feature>
<sequence length="271" mass="30952">MTATFFYCLLAYTAITCNSQEVTGSSSVLPAGDDSEEELAMRAICTMDSEIGPCRALIPRFFYNRYTQRCQEFDFGGCNGNANNFETYKECRVACRTVQKVAKKCRLEPETGRCRAAITRHFYNMTTGQCENFVYGGCGGNDNNFRTTEECVESCRRPKTRGIPKICLWPAARGNCEDNKPRYFYNVEKQACETFHYSGCDGNDNNFANEETCKHVCSKDMRASTSMIQPRGKPFGSRLRAGMRTREWRIKQKQLRKNGERADRTEHRGQN</sequence>
<name>A0AAJ7TA44_PETMA</name>
<evidence type="ECO:0000256" key="6">
    <source>
        <dbReference type="SAM" id="SignalP"/>
    </source>
</evidence>
<dbReference type="PANTHER" id="PTHR10083">
    <property type="entry name" value="KUNITZ-TYPE PROTEASE INHIBITOR-RELATED"/>
    <property type="match status" value="1"/>
</dbReference>
<keyword evidence="2" id="KW-0964">Secreted</keyword>
<dbReference type="PRINTS" id="PR00759">
    <property type="entry name" value="BASICPTASE"/>
</dbReference>
<keyword evidence="3" id="KW-0646">Protease inhibitor</keyword>
<keyword evidence="8" id="KW-1185">Reference proteome</keyword>
<dbReference type="RefSeq" id="XP_032813106.1">
    <property type="nucleotide sequence ID" value="XM_032957215.1"/>
</dbReference>
<keyword evidence="6" id="KW-0732">Signal</keyword>
<evidence type="ECO:0000313" key="9">
    <source>
        <dbReference type="RefSeq" id="XP_032813106.1"/>
    </source>
</evidence>
<evidence type="ECO:0000259" key="7">
    <source>
        <dbReference type="PROSITE" id="PS50279"/>
    </source>
</evidence>
<dbReference type="Proteomes" id="UP001318040">
    <property type="component" value="Chromosome 19"/>
</dbReference>
<dbReference type="SMART" id="SM00131">
    <property type="entry name" value="KU"/>
    <property type="match status" value="3"/>
</dbReference>
<proteinExistence type="predicted"/>
<dbReference type="InterPro" id="IPR002223">
    <property type="entry name" value="Kunitz_BPTI"/>
</dbReference>
<dbReference type="AlphaFoldDB" id="A0AAJ7TA44"/>
<evidence type="ECO:0000313" key="8">
    <source>
        <dbReference type="Proteomes" id="UP001318040"/>
    </source>
</evidence>
<feature type="domain" description="BPTI/Kunitz inhibitor" evidence="7">
    <location>
        <begin position="45"/>
        <end position="95"/>
    </location>
</feature>
<dbReference type="PROSITE" id="PS00280">
    <property type="entry name" value="BPTI_KUNITZ_1"/>
    <property type="match status" value="2"/>
</dbReference>
<dbReference type="PANTHER" id="PTHR10083:SF328">
    <property type="entry name" value="TISSUE FACTOR PATHWAY INHIBITOR"/>
    <property type="match status" value="1"/>
</dbReference>
<dbReference type="InterPro" id="IPR050098">
    <property type="entry name" value="TFPI/VKTCI-like"/>
</dbReference>
<dbReference type="SUPFAM" id="SSF57362">
    <property type="entry name" value="BPTI-like"/>
    <property type="match status" value="3"/>
</dbReference>
<keyword evidence="4" id="KW-0722">Serine protease inhibitor</keyword>
<feature type="signal peptide" evidence="6">
    <location>
        <begin position="1"/>
        <end position="19"/>
    </location>
</feature>
<comment type="subcellular location">
    <subcellularLocation>
        <location evidence="1">Secreted</location>
    </subcellularLocation>
</comment>
<protein>
    <submittedName>
        <fullName evidence="9">Carboxypeptidase inhibitor SmCI-like isoform X1</fullName>
    </submittedName>
</protein>
<dbReference type="GO" id="GO:0005615">
    <property type="term" value="C:extracellular space"/>
    <property type="evidence" value="ECO:0007669"/>
    <property type="project" value="TreeGrafter"/>
</dbReference>
<feature type="domain" description="BPTI/Kunitz inhibitor" evidence="7">
    <location>
        <begin position="167"/>
        <end position="217"/>
    </location>
</feature>
<reference evidence="9" key="1">
    <citation type="submission" date="2025-08" db="UniProtKB">
        <authorList>
            <consortium name="RefSeq"/>
        </authorList>
    </citation>
    <scope>IDENTIFICATION</scope>
    <source>
        <tissue evidence="9">Sperm</tissue>
    </source>
</reference>
<dbReference type="Pfam" id="PF00014">
    <property type="entry name" value="Kunitz_BPTI"/>
    <property type="match status" value="3"/>
</dbReference>
<evidence type="ECO:0000256" key="1">
    <source>
        <dbReference type="ARBA" id="ARBA00004613"/>
    </source>
</evidence>
<evidence type="ECO:0000256" key="4">
    <source>
        <dbReference type="ARBA" id="ARBA00022900"/>
    </source>
</evidence>
<evidence type="ECO:0000256" key="2">
    <source>
        <dbReference type="ARBA" id="ARBA00022525"/>
    </source>
</evidence>
<dbReference type="FunFam" id="4.10.410.10:FF:000004">
    <property type="entry name" value="Tissue factor pathway inhibitor"/>
    <property type="match status" value="2"/>
</dbReference>
<gene>
    <name evidence="9" type="primary">LOC116943891</name>
</gene>
<dbReference type="CTD" id="7980"/>
<evidence type="ECO:0000256" key="3">
    <source>
        <dbReference type="ARBA" id="ARBA00022690"/>
    </source>
</evidence>
<dbReference type="FunFam" id="4.10.410.10:FF:000011">
    <property type="entry name" value="Tissue factor pathway inhibitor"/>
    <property type="match status" value="1"/>
</dbReference>
<dbReference type="CDD" id="cd00109">
    <property type="entry name" value="Kunitz-type"/>
    <property type="match status" value="2"/>
</dbReference>
<dbReference type="KEGG" id="pmrn:116943891"/>
<keyword evidence="5" id="KW-1015">Disulfide bond</keyword>
<dbReference type="InterPro" id="IPR020901">
    <property type="entry name" value="Prtase_inh_Kunz-CS"/>
</dbReference>
<dbReference type="PROSITE" id="PS50279">
    <property type="entry name" value="BPTI_KUNITZ_2"/>
    <property type="match status" value="3"/>
</dbReference>
<feature type="chain" id="PRO_5042481075" evidence="6">
    <location>
        <begin position="20"/>
        <end position="271"/>
    </location>
</feature>
<accession>A0AAJ7TA44</accession>
<dbReference type="GO" id="GO:0004867">
    <property type="term" value="F:serine-type endopeptidase inhibitor activity"/>
    <property type="evidence" value="ECO:0007669"/>
    <property type="project" value="UniProtKB-KW"/>
</dbReference>